<dbReference type="Proteomes" id="UP001215598">
    <property type="component" value="Unassembled WGS sequence"/>
</dbReference>
<name>A0AAD7MDV8_9AGAR</name>
<keyword evidence="2" id="KW-1185">Reference proteome</keyword>
<dbReference type="EMBL" id="JARKIB010000385">
    <property type="protein sequence ID" value="KAJ7711818.1"/>
    <property type="molecule type" value="Genomic_DNA"/>
</dbReference>
<organism evidence="1 2">
    <name type="scientific">Mycena metata</name>
    <dbReference type="NCBI Taxonomy" id="1033252"/>
    <lineage>
        <taxon>Eukaryota</taxon>
        <taxon>Fungi</taxon>
        <taxon>Dikarya</taxon>
        <taxon>Basidiomycota</taxon>
        <taxon>Agaricomycotina</taxon>
        <taxon>Agaricomycetes</taxon>
        <taxon>Agaricomycetidae</taxon>
        <taxon>Agaricales</taxon>
        <taxon>Marasmiineae</taxon>
        <taxon>Mycenaceae</taxon>
        <taxon>Mycena</taxon>
    </lineage>
</organism>
<reference evidence="1" key="1">
    <citation type="submission" date="2023-03" db="EMBL/GenBank/DDBJ databases">
        <title>Massive genome expansion in bonnet fungi (Mycena s.s.) driven by repeated elements and novel gene families across ecological guilds.</title>
        <authorList>
            <consortium name="Lawrence Berkeley National Laboratory"/>
            <person name="Harder C.B."/>
            <person name="Miyauchi S."/>
            <person name="Viragh M."/>
            <person name="Kuo A."/>
            <person name="Thoen E."/>
            <person name="Andreopoulos B."/>
            <person name="Lu D."/>
            <person name="Skrede I."/>
            <person name="Drula E."/>
            <person name="Henrissat B."/>
            <person name="Morin E."/>
            <person name="Kohler A."/>
            <person name="Barry K."/>
            <person name="LaButti K."/>
            <person name="Morin E."/>
            <person name="Salamov A."/>
            <person name="Lipzen A."/>
            <person name="Mereny Z."/>
            <person name="Hegedus B."/>
            <person name="Baldrian P."/>
            <person name="Stursova M."/>
            <person name="Weitz H."/>
            <person name="Taylor A."/>
            <person name="Grigoriev I.V."/>
            <person name="Nagy L.G."/>
            <person name="Martin F."/>
            <person name="Kauserud H."/>
        </authorList>
    </citation>
    <scope>NUCLEOTIDE SEQUENCE</scope>
    <source>
        <strain evidence="1">CBHHK182m</strain>
    </source>
</reference>
<accession>A0AAD7MDV8</accession>
<comment type="caution">
    <text evidence="1">The sequence shown here is derived from an EMBL/GenBank/DDBJ whole genome shotgun (WGS) entry which is preliminary data.</text>
</comment>
<evidence type="ECO:0000313" key="1">
    <source>
        <dbReference type="EMBL" id="KAJ7711818.1"/>
    </source>
</evidence>
<evidence type="ECO:0000313" key="2">
    <source>
        <dbReference type="Proteomes" id="UP001215598"/>
    </source>
</evidence>
<gene>
    <name evidence="1" type="ORF">B0H16DRAFT_1480027</name>
</gene>
<proteinExistence type="predicted"/>
<sequence length="391" mass="43765">MTLSDLQFRLLHNWRIFKAWRSQAVRPRWVHTIRLNEATHHILAVPRTRMIAAIEEEAVYLHDWESITSTTIPLVRDTDMVVVTAKTCWIDSIGQDVIAILLAKDKGPSLDSEVQLFAVNPGTCATVFLNRVQFGYWVMAISLADSFLMVVGYTPEDSFFLHTLDISYSVPSSVTSRVVLRIGMEWPIAASSFAILDDFHVLLANPAGIVVYKVEAPILGSRGPSQPCWSHRYQSTDMLYRPPLSSVFPDPVSGQTLVSIFSKDFLRRVSMSQDQPPRFELTTTRLVQAIGESNRQVTGGYHTGVQYGHHPGYGTEIFSTLQFCHDGAELHPFTSSFTTREGGIKEGSVLFNMRDRRTERDSLQIDEGEGRVFLMSRGPPSGCAEVVILGL</sequence>
<dbReference type="AlphaFoldDB" id="A0AAD7MDV8"/>
<protein>
    <submittedName>
        <fullName evidence="1">Uncharacterized protein</fullName>
    </submittedName>
</protein>